<evidence type="ECO:0000313" key="1">
    <source>
        <dbReference type="EMBL" id="GME81761.1"/>
    </source>
</evidence>
<dbReference type="Proteomes" id="UP001165064">
    <property type="component" value="Unassembled WGS sequence"/>
</dbReference>
<gene>
    <name evidence="1" type="ORF">Amon02_000513200</name>
</gene>
<sequence length="357" mass="38562">MERAKNLKLKLQLAYYKVKTNQTGVPLQDLKLPLQAPTPTKSRHHNNSVNSYQSSNTLDVFNQGSNASQNSQNVNAMADLLAASTPLLMKKVNAVPPKSFNFSKVSVLSTGSNRSSKNSHKCFLDEVVNKKATCANLKRASLEFFQATKSDCHNGNHHHTSECSSSGSSSPTSAPSHITNFNLGSLPTPTTASISSNPLHHHLLVSNQTSPSKFVISRPDINREPVTYKNSVKLPPIPKFFDNESTKQRCYSLPTPSTTSASTLATPTTFTASSNHQHTESDSTILQNTSSLLLMTTPVGKSKSFAGASSNSIRGRKSHNQQSNAGDETQLLSSPTRLLSTPSSIGAARCLLQLSKR</sequence>
<name>A0ACB5T6Z5_AMBMO</name>
<reference evidence="1" key="1">
    <citation type="submission" date="2023-04" db="EMBL/GenBank/DDBJ databases">
        <title>Ambrosiozyma monospora NBRC 10751.</title>
        <authorList>
            <person name="Ichikawa N."/>
            <person name="Sato H."/>
            <person name="Tonouchi N."/>
        </authorList>
    </citation>
    <scope>NUCLEOTIDE SEQUENCE</scope>
    <source>
        <strain evidence="1">NBRC 10751</strain>
    </source>
</reference>
<evidence type="ECO:0000313" key="2">
    <source>
        <dbReference type="Proteomes" id="UP001165064"/>
    </source>
</evidence>
<accession>A0ACB5T6Z5</accession>
<keyword evidence="2" id="KW-1185">Reference proteome</keyword>
<organism evidence="1 2">
    <name type="scientific">Ambrosiozyma monospora</name>
    <name type="common">Yeast</name>
    <name type="synonym">Endomycopsis monosporus</name>
    <dbReference type="NCBI Taxonomy" id="43982"/>
    <lineage>
        <taxon>Eukaryota</taxon>
        <taxon>Fungi</taxon>
        <taxon>Dikarya</taxon>
        <taxon>Ascomycota</taxon>
        <taxon>Saccharomycotina</taxon>
        <taxon>Pichiomycetes</taxon>
        <taxon>Pichiales</taxon>
        <taxon>Pichiaceae</taxon>
        <taxon>Ambrosiozyma</taxon>
    </lineage>
</organism>
<dbReference type="EMBL" id="BSXS01003686">
    <property type="protein sequence ID" value="GME81761.1"/>
    <property type="molecule type" value="Genomic_DNA"/>
</dbReference>
<comment type="caution">
    <text evidence="1">The sequence shown here is derived from an EMBL/GenBank/DDBJ whole genome shotgun (WGS) entry which is preliminary data.</text>
</comment>
<protein>
    <submittedName>
        <fullName evidence="1">Unnamed protein product</fullName>
    </submittedName>
</protein>
<proteinExistence type="predicted"/>